<dbReference type="Pfam" id="PF00561">
    <property type="entry name" value="Abhydrolase_1"/>
    <property type="match status" value="1"/>
</dbReference>
<dbReference type="InterPro" id="IPR000073">
    <property type="entry name" value="AB_hydrolase_1"/>
</dbReference>
<dbReference type="EMBL" id="JAAWWK010000002">
    <property type="protein sequence ID" value="NKI17275.1"/>
    <property type="molecule type" value="Genomic_DNA"/>
</dbReference>
<keyword evidence="5" id="KW-1185">Reference proteome</keyword>
<dbReference type="GO" id="GO:0016787">
    <property type="term" value="F:hydrolase activity"/>
    <property type="evidence" value="ECO:0007669"/>
    <property type="project" value="UniProtKB-KW"/>
</dbReference>
<protein>
    <submittedName>
        <fullName evidence="4">Alpha/beta hydrolase</fullName>
    </submittedName>
</protein>
<comment type="similarity">
    <text evidence="1">Belongs to the AB hydrolase superfamily.</text>
</comment>
<evidence type="ECO:0000313" key="5">
    <source>
        <dbReference type="Proteomes" id="UP000765845"/>
    </source>
</evidence>
<evidence type="ECO:0000256" key="2">
    <source>
        <dbReference type="ARBA" id="ARBA00022801"/>
    </source>
</evidence>
<keyword evidence="2 4" id="KW-0378">Hydrolase</keyword>
<evidence type="ECO:0000259" key="3">
    <source>
        <dbReference type="Pfam" id="PF00561"/>
    </source>
</evidence>
<gene>
    <name evidence="4" type="ORF">HCU74_07565</name>
</gene>
<dbReference type="RefSeq" id="WP_168449786.1">
    <property type="nucleotide sequence ID" value="NZ_JAAWWK010000002.1"/>
</dbReference>
<evidence type="ECO:0000313" key="4">
    <source>
        <dbReference type="EMBL" id="NKI17275.1"/>
    </source>
</evidence>
<dbReference type="PANTHER" id="PTHR43798:SF14">
    <property type="entry name" value="SERINE HYDROLASE-LIKE PROTEIN DDB_G0286239"/>
    <property type="match status" value="1"/>
</dbReference>
<proteinExistence type="inferred from homology"/>
<evidence type="ECO:0000256" key="1">
    <source>
        <dbReference type="ARBA" id="ARBA00008645"/>
    </source>
</evidence>
<accession>A0ABX1GDM3</accession>
<reference evidence="4 5" key="1">
    <citation type="submission" date="2020-04" db="EMBL/GenBank/DDBJ databases">
        <authorList>
            <person name="Yoon J."/>
        </authorList>
    </citation>
    <scope>NUCLEOTIDE SEQUENCE [LARGE SCALE GENOMIC DNA]</scope>
    <source>
        <strain evidence="4 5">KMU-166</strain>
    </source>
</reference>
<sequence length="302" mass="32291">MAAPLSQLPAQRALSGVSDVVNSPQMCRYTVEGLSIAGKMWGDGYPTIALHGWLDNAASFDAVGEAQSGLQLLALDLPGHGLSDHKPPAGSYAIWDDLRIIVGVANALGWEKFAVVGHSRGAMIATLLAATLPNRVTSLSCIDGLLAGGNLDDKAISQLSRYVRDYTAEPGVARTFSGLDEAVAARRRSMPMQESSARRIVERGTVADENGGLRWRSDRRLTMASPLKLSGEDWRQVIVALVCPAQFLGAEQGMAERIVSVFPEIEQFFSCRRFPGDHHGHMDVGAECVAAALVEHILGASS</sequence>
<dbReference type="InterPro" id="IPR050266">
    <property type="entry name" value="AB_hydrolase_sf"/>
</dbReference>
<dbReference type="SUPFAM" id="SSF53474">
    <property type="entry name" value="alpha/beta-Hydrolases"/>
    <property type="match status" value="1"/>
</dbReference>
<feature type="domain" description="AB hydrolase-1" evidence="3">
    <location>
        <begin position="49"/>
        <end position="179"/>
    </location>
</feature>
<organism evidence="4 5">
    <name type="scientific">Spongiibacter thalassae</name>
    <dbReference type="NCBI Taxonomy" id="2721624"/>
    <lineage>
        <taxon>Bacteria</taxon>
        <taxon>Pseudomonadati</taxon>
        <taxon>Pseudomonadota</taxon>
        <taxon>Gammaproteobacteria</taxon>
        <taxon>Cellvibrionales</taxon>
        <taxon>Spongiibacteraceae</taxon>
        <taxon>Spongiibacter</taxon>
    </lineage>
</organism>
<dbReference type="Gene3D" id="3.40.50.1820">
    <property type="entry name" value="alpha/beta hydrolase"/>
    <property type="match status" value="1"/>
</dbReference>
<dbReference type="Proteomes" id="UP000765845">
    <property type="component" value="Unassembled WGS sequence"/>
</dbReference>
<name>A0ABX1GDM3_9GAMM</name>
<comment type="caution">
    <text evidence="4">The sequence shown here is derived from an EMBL/GenBank/DDBJ whole genome shotgun (WGS) entry which is preliminary data.</text>
</comment>
<dbReference type="PANTHER" id="PTHR43798">
    <property type="entry name" value="MONOACYLGLYCEROL LIPASE"/>
    <property type="match status" value="1"/>
</dbReference>
<dbReference type="InterPro" id="IPR029058">
    <property type="entry name" value="AB_hydrolase_fold"/>
</dbReference>